<protein>
    <submittedName>
        <fullName evidence="1">Peptidyl-prolyl cis-trans isomerase cyp15</fullName>
        <ecNumber evidence="1">5.2.1.8</ecNumber>
    </submittedName>
</protein>
<proteinExistence type="predicted"/>
<name>A0ACC2RZ46_9FUNG</name>
<reference evidence="1" key="1">
    <citation type="submission" date="2022-04" db="EMBL/GenBank/DDBJ databases">
        <title>Genome of the entomopathogenic fungus Entomophthora muscae.</title>
        <authorList>
            <person name="Elya C."/>
            <person name="Lovett B.R."/>
            <person name="Lee E."/>
            <person name="Macias A.M."/>
            <person name="Hajek A.E."/>
            <person name="De Bivort B.L."/>
            <person name="Kasson M.T."/>
            <person name="De Fine Licht H.H."/>
            <person name="Stajich J.E."/>
        </authorList>
    </citation>
    <scope>NUCLEOTIDE SEQUENCE</scope>
    <source>
        <strain evidence="1">Berkeley</strain>
    </source>
</reference>
<dbReference type="EMBL" id="QTSX02006403">
    <property type="protein sequence ID" value="KAJ9055318.1"/>
    <property type="molecule type" value="Genomic_DNA"/>
</dbReference>
<dbReference type="EC" id="5.2.1.8" evidence="1"/>
<organism evidence="1 2">
    <name type="scientific">Entomophthora muscae</name>
    <dbReference type="NCBI Taxonomy" id="34485"/>
    <lineage>
        <taxon>Eukaryota</taxon>
        <taxon>Fungi</taxon>
        <taxon>Fungi incertae sedis</taxon>
        <taxon>Zoopagomycota</taxon>
        <taxon>Entomophthoromycotina</taxon>
        <taxon>Entomophthoromycetes</taxon>
        <taxon>Entomophthorales</taxon>
        <taxon>Entomophthoraceae</taxon>
        <taxon>Entomophthora</taxon>
    </lineage>
</organism>
<sequence length="639" mass="71489">MTDKPEAGIKNETNEPEGLEKKVSEQAEDSEDSDIGPMPSVEVKNENRDAKRRRVLPHEKLYLEQLPTCPVYERSYMHREVLSSIQVASHDFLVTSSLDGHLKFWKKTKTGIEFVKHFKAHLGAVVGLSISADGQNLASISQDRTLKVFDIINFDMINIIRLDYIPGTVAFIYPPGNAQALIACSHQDEPFISVYDGKGGISPVFQLKDLHTTPVTCMAYNSTYGVVVTGDKGGMVECWSPQPPHQLPTALNFKYKSETDLYEFKKTKSHPASMTFSPDGQLMAFTSFTSDRLVRVFRVSTCKLVRKYDEGLEVYNEIQQAGSDMYKLDAMEFGRRLAVEREWVATSQAASANAVFDDSGNFLIYATMLGIKIINLVSNKVVALLGKSEPHRFLNLGLYQGAPEKKRGVTLAMMSANNPLLQESEHIDPSLFCTSYKRNRFYIFTQRDPNSGEDQKADRDIFNEKPTREEVTIAAQGSKKGNGLGHSAVIHTTEGDIHFQLFPDEAPKAVENFCTHATNGYYDNVIFHRVIKNFMLQTGDPLGDGTGGESIWKKEFEDEFSPHLKHDRPYTLSMANAGPTTNGSQFFITTVPTPWLDRKHTIFGRATSGMDVIHRIENAATDNIDKPVDDISILSIDIK</sequence>
<comment type="caution">
    <text evidence="1">The sequence shown here is derived from an EMBL/GenBank/DDBJ whole genome shotgun (WGS) entry which is preliminary data.</text>
</comment>
<accession>A0ACC2RZ46</accession>
<dbReference type="Proteomes" id="UP001165960">
    <property type="component" value="Unassembled WGS sequence"/>
</dbReference>
<evidence type="ECO:0000313" key="2">
    <source>
        <dbReference type="Proteomes" id="UP001165960"/>
    </source>
</evidence>
<gene>
    <name evidence="1" type="primary">cyp15_1</name>
    <name evidence="1" type="ORF">DSO57_1005141</name>
</gene>
<keyword evidence="1" id="KW-0413">Isomerase</keyword>
<evidence type="ECO:0000313" key="1">
    <source>
        <dbReference type="EMBL" id="KAJ9055318.1"/>
    </source>
</evidence>
<keyword evidence="2" id="KW-1185">Reference proteome</keyword>